<sequence length="97" mass="11464">MEEAYKKLRIMWPTTFWKKGLIVLHDNARPHTSFLTQRKMNELGVEELHYPPYSPDLSATDCYLFRELAAFLRQKKYADDSAVKNGFRAFQLTHPED</sequence>
<dbReference type="EMBL" id="KL367552">
    <property type="protein sequence ID" value="KFD64688.1"/>
    <property type="molecule type" value="Genomic_DNA"/>
</dbReference>
<organism evidence="2">
    <name type="scientific">Trichuris suis</name>
    <name type="common">pig whipworm</name>
    <dbReference type="NCBI Taxonomy" id="68888"/>
    <lineage>
        <taxon>Eukaryota</taxon>
        <taxon>Metazoa</taxon>
        <taxon>Ecdysozoa</taxon>
        <taxon>Nematoda</taxon>
        <taxon>Enoplea</taxon>
        <taxon>Dorylaimia</taxon>
        <taxon>Trichinellida</taxon>
        <taxon>Trichuridae</taxon>
        <taxon>Trichuris</taxon>
    </lineage>
</organism>
<dbReference type="InterPro" id="IPR052709">
    <property type="entry name" value="Transposase-MT_Hybrid"/>
</dbReference>
<dbReference type="Proteomes" id="UP000030758">
    <property type="component" value="Unassembled WGS sequence"/>
</dbReference>
<dbReference type="AlphaFoldDB" id="A0A085N5E2"/>
<dbReference type="Gene3D" id="3.30.420.10">
    <property type="entry name" value="Ribonuclease H-like superfamily/Ribonuclease H"/>
    <property type="match status" value="1"/>
</dbReference>
<accession>A0A085N5E2</accession>
<evidence type="ECO:0008006" key="4">
    <source>
        <dbReference type="Google" id="ProtNLM"/>
    </source>
</evidence>
<proteinExistence type="predicted"/>
<evidence type="ECO:0000313" key="2">
    <source>
        <dbReference type="EMBL" id="KFD64688.1"/>
    </source>
</evidence>
<dbReference type="PANTHER" id="PTHR46060:SF1">
    <property type="entry name" value="MARINER MOS1 TRANSPOSASE-LIKE PROTEIN"/>
    <property type="match status" value="1"/>
</dbReference>
<evidence type="ECO:0000313" key="1">
    <source>
        <dbReference type="EMBL" id="KFD51227.1"/>
    </source>
</evidence>
<gene>
    <name evidence="1" type="ORF">M513_07827</name>
    <name evidence="2" type="ORF">M514_07827</name>
</gene>
<dbReference type="Proteomes" id="UP000030764">
    <property type="component" value="Unassembled WGS sequence"/>
</dbReference>
<dbReference type="EMBL" id="KL363241">
    <property type="protein sequence ID" value="KFD51227.1"/>
    <property type="molecule type" value="Genomic_DNA"/>
</dbReference>
<name>A0A085N5E2_9BILA</name>
<dbReference type="GO" id="GO:0003676">
    <property type="term" value="F:nucleic acid binding"/>
    <property type="evidence" value="ECO:0007669"/>
    <property type="project" value="InterPro"/>
</dbReference>
<keyword evidence="3" id="KW-1185">Reference proteome</keyword>
<dbReference type="InterPro" id="IPR036397">
    <property type="entry name" value="RNaseH_sf"/>
</dbReference>
<dbReference type="PANTHER" id="PTHR46060">
    <property type="entry name" value="MARINER MOS1 TRANSPOSASE-LIKE PROTEIN"/>
    <property type="match status" value="1"/>
</dbReference>
<reference evidence="2 3" key="1">
    <citation type="journal article" date="2014" name="Nat. Genet.">
        <title>Genome and transcriptome of the porcine whipworm Trichuris suis.</title>
        <authorList>
            <person name="Jex A.R."/>
            <person name="Nejsum P."/>
            <person name="Schwarz E.M."/>
            <person name="Hu L."/>
            <person name="Young N.D."/>
            <person name="Hall R.S."/>
            <person name="Korhonen P.K."/>
            <person name="Liao S."/>
            <person name="Thamsborg S."/>
            <person name="Xia J."/>
            <person name="Xu P."/>
            <person name="Wang S."/>
            <person name="Scheerlinck J.P."/>
            <person name="Hofmann A."/>
            <person name="Sternberg P.W."/>
            <person name="Wang J."/>
            <person name="Gasser R.B."/>
        </authorList>
    </citation>
    <scope>NUCLEOTIDE SEQUENCE [LARGE SCALE GENOMIC DNA]</scope>
    <source>
        <strain evidence="2">DCEP-RM93F</strain>
        <strain evidence="1">DCEP-RM93M</strain>
    </source>
</reference>
<protein>
    <recommendedName>
        <fullName evidence="4">Tc1-like transposase DDE domain-containing protein</fullName>
    </recommendedName>
</protein>
<evidence type="ECO:0000313" key="3">
    <source>
        <dbReference type="Proteomes" id="UP000030764"/>
    </source>
</evidence>